<keyword evidence="1" id="KW-0812">Transmembrane</keyword>
<sequence length="450" mass="51350">MDKYKNIKEPNDLEEIIENAYKKAKEENKNNIKSKFTKIGATAAAAMIVFAISVNTSTAFANYLDDIPVLDKLAQFFKFDRGLEEAGKKGFLQVIDKTSEDQGITFEIEDVVYDNKRIVIKYSFTSKEDLDDLWAVYGKATYGDGSDLDKLIISSTPIYDNNDENKKSGIIDIDIKGEINKEKTSIIIYPEFYKTGEGHEKENQNITGNWKVDIPIKHELLEVEAKEYNIDDQFEIENMKINIEDLKMYPTVGELEIKYEDENSEYKFSGFTQTYLIDGKGEKFDNMSSVSSITGEKTLRFESNYFIDSSNLELSVGGIYVTPRKSYDFKVDVKKGTMTGICDYEISMESIQKEQDGTLNSIVISVEDDRLVNENINIMPLLEILSMGLENGTKLKSHEDYMVSYSLGIDEGSASVFIEFLKPINQNLNFKVSNLHEYRPINKKFIIDNK</sequence>
<evidence type="ECO:0000256" key="1">
    <source>
        <dbReference type="SAM" id="Phobius"/>
    </source>
</evidence>
<proteinExistence type="predicted"/>
<feature type="domain" description="DUF4179" evidence="2">
    <location>
        <begin position="33"/>
        <end position="125"/>
    </location>
</feature>
<dbReference type="RefSeq" id="WP_250861264.1">
    <property type="nucleotide sequence ID" value="NZ_JAGSOJ010000005.1"/>
</dbReference>
<dbReference type="AlphaFoldDB" id="A0A9J6P5L0"/>
<reference evidence="3" key="1">
    <citation type="journal article" date="2021" name="mSystems">
        <title>Bacteria and Archaea Synergistically Convert Glycine Betaine to Biogenic Methane in the Formosa Cold Seep of the South China Sea.</title>
        <authorList>
            <person name="Li L."/>
            <person name="Zhang W."/>
            <person name="Zhang S."/>
            <person name="Song L."/>
            <person name="Sun Q."/>
            <person name="Zhang H."/>
            <person name="Xiang H."/>
            <person name="Dong X."/>
        </authorList>
    </citation>
    <scope>NUCLEOTIDE SEQUENCE</scope>
    <source>
        <strain evidence="3">ZWT</strain>
    </source>
</reference>
<gene>
    <name evidence="3" type="ORF">KDK92_20410</name>
</gene>
<dbReference type="Gene3D" id="2.60.40.1630">
    <property type="entry name" value="bacillus anthracis domain"/>
    <property type="match status" value="1"/>
</dbReference>
<feature type="transmembrane region" description="Helical" evidence="1">
    <location>
        <begin position="39"/>
        <end position="64"/>
    </location>
</feature>
<name>A0A9J6P5L0_9CLOT</name>
<evidence type="ECO:0000313" key="4">
    <source>
        <dbReference type="Proteomes" id="UP001056429"/>
    </source>
</evidence>
<protein>
    <submittedName>
        <fullName evidence="3">DUF4179 domain-containing protein</fullName>
    </submittedName>
</protein>
<evidence type="ECO:0000313" key="3">
    <source>
        <dbReference type="EMBL" id="MCM1992098.1"/>
    </source>
</evidence>
<dbReference type="InterPro" id="IPR025436">
    <property type="entry name" value="DUF4179"/>
</dbReference>
<comment type="caution">
    <text evidence="3">The sequence shown here is derived from an EMBL/GenBank/DDBJ whole genome shotgun (WGS) entry which is preliminary data.</text>
</comment>
<evidence type="ECO:0000259" key="2">
    <source>
        <dbReference type="Pfam" id="PF13786"/>
    </source>
</evidence>
<reference evidence="3" key="2">
    <citation type="submission" date="2021-04" db="EMBL/GenBank/DDBJ databases">
        <authorList>
            <person name="Dong X."/>
        </authorList>
    </citation>
    <scope>NUCLEOTIDE SEQUENCE</scope>
    <source>
        <strain evidence="3">ZWT</strain>
    </source>
</reference>
<keyword evidence="4" id="KW-1185">Reference proteome</keyword>
<dbReference type="EMBL" id="JAGSOJ010000005">
    <property type="protein sequence ID" value="MCM1992098.1"/>
    <property type="molecule type" value="Genomic_DNA"/>
</dbReference>
<keyword evidence="1" id="KW-1133">Transmembrane helix</keyword>
<dbReference type="Proteomes" id="UP001056429">
    <property type="component" value="Unassembled WGS sequence"/>
</dbReference>
<organism evidence="3 4">
    <name type="scientific">Oceanirhabdus seepicola</name>
    <dbReference type="NCBI Taxonomy" id="2828781"/>
    <lineage>
        <taxon>Bacteria</taxon>
        <taxon>Bacillati</taxon>
        <taxon>Bacillota</taxon>
        <taxon>Clostridia</taxon>
        <taxon>Eubacteriales</taxon>
        <taxon>Clostridiaceae</taxon>
        <taxon>Oceanirhabdus</taxon>
    </lineage>
</organism>
<keyword evidence="1" id="KW-0472">Membrane</keyword>
<accession>A0A9J6P5L0</accession>
<dbReference type="Pfam" id="PF13786">
    <property type="entry name" value="DUF4179"/>
    <property type="match status" value="1"/>
</dbReference>